<name>A0A8J2YX64_9PROT</name>
<dbReference type="Proteomes" id="UP000646365">
    <property type="component" value="Unassembled WGS sequence"/>
</dbReference>
<evidence type="ECO:0000313" key="1">
    <source>
        <dbReference type="EMBL" id="GGF35224.1"/>
    </source>
</evidence>
<keyword evidence="2" id="KW-1185">Reference proteome</keyword>
<reference evidence="1" key="2">
    <citation type="submission" date="2020-09" db="EMBL/GenBank/DDBJ databases">
        <authorList>
            <person name="Sun Q."/>
            <person name="Zhou Y."/>
        </authorList>
    </citation>
    <scope>NUCLEOTIDE SEQUENCE</scope>
    <source>
        <strain evidence="1">CGMCC 1.15725</strain>
    </source>
</reference>
<sequence>MRYEILALVDQRWQIVQVIDDGRDELGRPFDRLDYEKLERRVEAAASAVLSQTGVSAVRVVRERERADGFVTRAEVLSRQAPPVPADKKVAVLDVAGPVPVCRGLDDLFARPACRAIGTMLRPLLDKLGATPIELVTYEATSQAVLQQDSAINTAISRAARAQEGDTERQRSNFLGNLVDRARLRVKAAQAERNMPRLGPEGLDALLDALEGRVAPEDFRFWAFRSLSAHFKGVSLYGKLEIVLDLAKPNPSAVGMGLLDEFAACLIDAPSLLKDVLGDQNELGPALLLLAQIAAGRAPAGAAADAPSVRLAAELAAGRLPQAHQALWSRILRSIEGRKRLTRGGANEEWAGLMTLERALLEIVPQAWQGPVQAAVLRRQTALREEVMDQL</sequence>
<protein>
    <submittedName>
        <fullName evidence="1">Uncharacterized protein</fullName>
    </submittedName>
</protein>
<dbReference type="EMBL" id="BMJQ01000013">
    <property type="protein sequence ID" value="GGF35224.1"/>
    <property type="molecule type" value="Genomic_DNA"/>
</dbReference>
<comment type="caution">
    <text evidence="1">The sequence shown here is derived from an EMBL/GenBank/DDBJ whole genome shotgun (WGS) entry which is preliminary data.</text>
</comment>
<dbReference type="AlphaFoldDB" id="A0A8J2YX64"/>
<evidence type="ECO:0000313" key="2">
    <source>
        <dbReference type="Proteomes" id="UP000646365"/>
    </source>
</evidence>
<reference evidence="1" key="1">
    <citation type="journal article" date="2014" name="Int. J. Syst. Evol. Microbiol.">
        <title>Complete genome sequence of Corynebacterium casei LMG S-19264T (=DSM 44701T), isolated from a smear-ripened cheese.</title>
        <authorList>
            <consortium name="US DOE Joint Genome Institute (JGI-PGF)"/>
            <person name="Walter F."/>
            <person name="Albersmeier A."/>
            <person name="Kalinowski J."/>
            <person name="Ruckert C."/>
        </authorList>
    </citation>
    <scope>NUCLEOTIDE SEQUENCE</scope>
    <source>
        <strain evidence="1">CGMCC 1.15725</strain>
    </source>
</reference>
<proteinExistence type="predicted"/>
<accession>A0A8J2YX64</accession>
<dbReference type="RefSeq" id="WP_189050331.1">
    <property type="nucleotide sequence ID" value="NZ_BMJQ01000013.1"/>
</dbReference>
<gene>
    <name evidence="1" type="ORF">GCM10011611_46880</name>
</gene>
<organism evidence="1 2">
    <name type="scientific">Aliidongia dinghuensis</name>
    <dbReference type="NCBI Taxonomy" id="1867774"/>
    <lineage>
        <taxon>Bacteria</taxon>
        <taxon>Pseudomonadati</taxon>
        <taxon>Pseudomonadota</taxon>
        <taxon>Alphaproteobacteria</taxon>
        <taxon>Rhodospirillales</taxon>
        <taxon>Dongiaceae</taxon>
        <taxon>Aliidongia</taxon>
    </lineage>
</organism>